<dbReference type="InterPro" id="IPR013103">
    <property type="entry name" value="RVT_2"/>
</dbReference>
<dbReference type="InterPro" id="IPR012337">
    <property type="entry name" value="RNaseH-like_sf"/>
</dbReference>
<dbReference type="PANTHER" id="PTHR11439">
    <property type="entry name" value="GAG-POL-RELATED RETROTRANSPOSON"/>
    <property type="match status" value="1"/>
</dbReference>
<feature type="domain" description="CCHC-type" evidence="3">
    <location>
        <begin position="192"/>
        <end position="207"/>
    </location>
</feature>
<dbReference type="Pfam" id="PF07727">
    <property type="entry name" value="RVT_2"/>
    <property type="match status" value="1"/>
</dbReference>
<organism evidence="4 5">
    <name type="scientific">Centaurea solstitialis</name>
    <name type="common">yellow star-thistle</name>
    <dbReference type="NCBI Taxonomy" id="347529"/>
    <lineage>
        <taxon>Eukaryota</taxon>
        <taxon>Viridiplantae</taxon>
        <taxon>Streptophyta</taxon>
        <taxon>Embryophyta</taxon>
        <taxon>Tracheophyta</taxon>
        <taxon>Spermatophyta</taxon>
        <taxon>Magnoliopsida</taxon>
        <taxon>eudicotyledons</taxon>
        <taxon>Gunneridae</taxon>
        <taxon>Pentapetalae</taxon>
        <taxon>asterids</taxon>
        <taxon>campanulids</taxon>
        <taxon>Asterales</taxon>
        <taxon>Asteraceae</taxon>
        <taxon>Carduoideae</taxon>
        <taxon>Cardueae</taxon>
        <taxon>Centaureinae</taxon>
        <taxon>Centaurea</taxon>
    </lineage>
</organism>
<gene>
    <name evidence="4" type="ORF">OSB04_019230</name>
</gene>
<evidence type="ECO:0000313" key="5">
    <source>
        <dbReference type="Proteomes" id="UP001172457"/>
    </source>
</evidence>
<dbReference type="Pfam" id="PF25597">
    <property type="entry name" value="SH3_retrovirus"/>
    <property type="match status" value="1"/>
</dbReference>
<dbReference type="Proteomes" id="UP001172457">
    <property type="component" value="Chromosome 5"/>
</dbReference>
<dbReference type="InterPro" id="IPR036397">
    <property type="entry name" value="RNaseH_sf"/>
</dbReference>
<dbReference type="PROSITE" id="PS50158">
    <property type="entry name" value="ZF_CCHC"/>
    <property type="match status" value="1"/>
</dbReference>
<dbReference type="PANTHER" id="PTHR11439:SF480">
    <property type="entry name" value="REVERSE TRANSCRIPTASE TY1_COPIA-TYPE DOMAIN-CONTAINING PROTEIN"/>
    <property type="match status" value="1"/>
</dbReference>
<keyword evidence="1" id="KW-0479">Metal-binding</keyword>
<feature type="compositionally biased region" description="Polar residues" evidence="2">
    <location>
        <begin position="517"/>
        <end position="529"/>
    </location>
</feature>
<protein>
    <recommendedName>
        <fullName evidence="3">CCHC-type domain-containing protein</fullName>
    </recommendedName>
</protein>
<evidence type="ECO:0000256" key="2">
    <source>
        <dbReference type="SAM" id="MobiDB-lite"/>
    </source>
</evidence>
<sequence length="1033" mass="117287">MTGGAASQSAVKESSPLTFQCPLLTSTNYTIWRMRMEVILGIHGVSEVVDPGLEDAKKNNIVKGLLFQSIPEDLILQIENLKTGKEILKMKDTGTIDDYAAKLSGIASKSATLGDVMSEHKLVKKFLTSLPRRFIHIVAALEQVLDLKTIGFEDVVGLSTPTGIMTQAEEDDVARTQEAVVVVKLVKVVVGCYCCDKYGHFVSRCPERSRDHEANLNEAQEGDANHEEGAFFMMNLVQETIFLNEENYIPPKIESNIDEDDVWYLHNGASNHMTAKGVSVINHQDQICESFMVGKQTKRSFLKKATYKATNILEMIHGDICGPVDPPTQAGNTYILVLVDDFSRYMWSFLLKHKSDEFGVIKRFKTAIEKRTVERRNRTLLEMTRCLMKARSVPNYFWGEAVRHATFIINQTPTRALVGVTPYEKKFGEKPALKDLRVFGCVAYERVVSKHLKKLDDRSKPLVYLGKEPSSGGFRLFNPRENKIIISAYVICDEKSSWKWKSMSEDPDQDDREPGTFTISDPDSASQAETHAETDPTSSPDPPIRRSTRTSVLPQRLNDYELNVNELLLTFDEEPRNYNEAKVKPEWLKAMKTEIDSIEKNNTWNLVSLPKYVKPIGLKWLFKNMGFQRCLQEKTVYRKAFDMEFIIVAVYVDDLFVTEARMENCNATLCPMEPGLKLSKAENEPEVEATYYQKLVGCLRYLLHTRPDLTYSVGEVSRYMQSPRESHARAIKQILRYLKGTTSFGINYERGNDMNLVGYSDSSHNDDVDDGRSTTGHVFYLGTSPITWCSQKQATVALSSCEAEFMAATAAACQAIWLREILAELTGLEKQKVLIRVDNKSTIALSKNPVFHGRSKHIHTRYHFIRECVENEQVVVEHVSGDKQRADALTKALARIRFMEMRSLLGRLRRSTIFKWKKPWALSLVDLGPQRNQGRHSRTVLLPSKKSKEEGKLPRRTALKTYVHCRTKALNFKVKDDKWYKAHLIAKGFAQRKGIEYDDIYAHLVHHTIICVLLAVVAIHNSKLGQLDVKPPS</sequence>
<evidence type="ECO:0000313" key="4">
    <source>
        <dbReference type="EMBL" id="KAJ9546687.1"/>
    </source>
</evidence>
<dbReference type="InterPro" id="IPR043502">
    <property type="entry name" value="DNA/RNA_pol_sf"/>
</dbReference>
<keyword evidence="5" id="KW-1185">Reference proteome</keyword>
<keyword evidence="1" id="KW-0863">Zinc-finger</keyword>
<dbReference type="InterPro" id="IPR057670">
    <property type="entry name" value="SH3_retrovirus"/>
</dbReference>
<proteinExistence type="predicted"/>
<dbReference type="SUPFAM" id="SSF53098">
    <property type="entry name" value="Ribonuclease H-like"/>
    <property type="match status" value="1"/>
</dbReference>
<evidence type="ECO:0000256" key="1">
    <source>
        <dbReference type="PROSITE-ProRule" id="PRU00047"/>
    </source>
</evidence>
<keyword evidence="1" id="KW-0862">Zinc</keyword>
<dbReference type="AlphaFoldDB" id="A0AA38T8D7"/>
<feature type="region of interest" description="Disordered" evidence="2">
    <location>
        <begin position="501"/>
        <end position="550"/>
    </location>
</feature>
<name>A0AA38T8D7_9ASTR</name>
<dbReference type="GO" id="GO:0003676">
    <property type="term" value="F:nucleic acid binding"/>
    <property type="evidence" value="ECO:0007669"/>
    <property type="project" value="InterPro"/>
</dbReference>
<reference evidence="4" key="1">
    <citation type="submission" date="2023-03" db="EMBL/GenBank/DDBJ databases">
        <title>Chromosome-scale reference genome and RAD-based genetic map of yellow starthistle (Centaurea solstitialis) reveal putative structural variation and QTLs associated with invader traits.</title>
        <authorList>
            <person name="Reatini B."/>
            <person name="Cang F.A."/>
            <person name="Jiang Q."/>
            <person name="Mckibben M.T.W."/>
            <person name="Barker M.S."/>
            <person name="Rieseberg L.H."/>
            <person name="Dlugosch K.M."/>
        </authorList>
    </citation>
    <scope>NUCLEOTIDE SEQUENCE</scope>
    <source>
        <strain evidence="4">CAN-66</strain>
        <tissue evidence="4">Leaf</tissue>
    </source>
</reference>
<comment type="caution">
    <text evidence="4">The sequence shown here is derived from an EMBL/GenBank/DDBJ whole genome shotgun (WGS) entry which is preliminary data.</text>
</comment>
<dbReference type="SUPFAM" id="SSF56672">
    <property type="entry name" value="DNA/RNA polymerases"/>
    <property type="match status" value="1"/>
</dbReference>
<dbReference type="Gene3D" id="3.30.420.10">
    <property type="entry name" value="Ribonuclease H-like superfamily/Ribonuclease H"/>
    <property type="match status" value="2"/>
</dbReference>
<dbReference type="CDD" id="cd09272">
    <property type="entry name" value="RNase_HI_RT_Ty1"/>
    <property type="match status" value="1"/>
</dbReference>
<evidence type="ECO:0000259" key="3">
    <source>
        <dbReference type="PROSITE" id="PS50158"/>
    </source>
</evidence>
<dbReference type="EMBL" id="JARYMX010000005">
    <property type="protein sequence ID" value="KAJ9546687.1"/>
    <property type="molecule type" value="Genomic_DNA"/>
</dbReference>
<dbReference type="InterPro" id="IPR001878">
    <property type="entry name" value="Znf_CCHC"/>
</dbReference>
<dbReference type="GO" id="GO:0008270">
    <property type="term" value="F:zinc ion binding"/>
    <property type="evidence" value="ECO:0007669"/>
    <property type="project" value="UniProtKB-KW"/>
</dbReference>
<accession>A0AA38T8D7</accession>